<reference evidence="1 2" key="1">
    <citation type="journal article" date="2012" name="Science">
        <title>The Paleozoic origin of enzymatic lignin decomposition reconstructed from 31 fungal genomes.</title>
        <authorList>
            <person name="Floudas D."/>
            <person name="Binder M."/>
            <person name="Riley R."/>
            <person name="Barry K."/>
            <person name="Blanchette R.A."/>
            <person name="Henrissat B."/>
            <person name="Martinez A.T."/>
            <person name="Otillar R."/>
            <person name="Spatafora J.W."/>
            <person name="Yadav J.S."/>
            <person name="Aerts A."/>
            <person name="Benoit I."/>
            <person name="Boyd A."/>
            <person name="Carlson A."/>
            <person name="Copeland A."/>
            <person name="Coutinho P.M."/>
            <person name="de Vries R.P."/>
            <person name="Ferreira P."/>
            <person name="Findley K."/>
            <person name="Foster B."/>
            <person name="Gaskell J."/>
            <person name="Glotzer D."/>
            <person name="Gorecki P."/>
            <person name="Heitman J."/>
            <person name="Hesse C."/>
            <person name="Hori C."/>
            <person name="Igarashi K."/>
            <person name="Jurgens J.A."/>
            <person name="Kallen N."/>
            <person name="Kersten P."/>
            <person name="Kohler A."/>
            <person name="Kuees U."/>
            <person name="Kumar T.K.A."/>
            <person name="Kuo A."/>
            <person name="LaButti K."/>
            <person name="Larrondo L.F."/>
            <person name="Lindquist E."/>
            <person name="Ling A."/>
            <person name="Lombard V."/>
            <person name="Lucas S."/>
            <person name="Lundell T."/>
            <person name="Martin R."/>
            <person name="McLaughlin D.J."/>
            <person name="Morgenstern I."/>
            <person name="Morin E."/>
            <person name="Murat C."/>
            <person name="Nagy L.G."/>
            <person name="Nolan M."/>
            <person name="Ohm R.A."/>
            <person name="Patyshakuliyeva A."/>
            <person name="Rokas A."/>
            <person name="Ruiz-Duenas F.J."/>
            <person name="Sabat G."/>
            <person name="Salamov A."/>
            <person name="Samejima M."/>
            <person name="Schmutz J."/>
            <person name="Slot J.C."/>
            <person name="St John F."/>
            <person name="Stenlid J."/>
            <person name="Sun H."/>
            <person name="Sun S."/>
            <person name="Syed K."/>
            <person name="Tsang A."/>
            <person name="Wiebenga A."/>
            <person name="Young D."/>
            <person name="Pisabarro A."/>
            <person name="Eastwood D.C."/>
            <person name="Martin F."/>
            <person name="Cullen D."/>
            <person name="Grigoriev I.V."/>
            <person name="Hibbett D.S."/>
        </authorList>
    </citation>
    <scope>NUCLEOTIDE SEQUENCE [LARGE SCALE GENOMIC DNA]</scope>
    <source>
        <strain evidence="1 2">LYAD-421 SS1</strain>
    </source>
</reference>
<dbReference type="Proteomes" id="UP000053319">
    <property type="component" value="Unassembled WGS sequence"/>
</dbReference>
<dbReference type="RefSeq" id="XP_007369453.1">
    <property type="nucleotide sequence ID" value="XM_007369391.1"/>
</dbReference>
<dbReference type="GeneID" id="18843579"/>
<dbReference type="AlphaFoldDB" id="R7SQ04"/>
<name>R7SQ04_DICSQ</name>
<dbReference type="EMBL" id="JH719444">
    <property type="protein sequence ID" value="EJF57825.1"/>
    <property type="molecule type" value="Genomic_DNA"/>
</dbReference>
<organism evidence="1 2">
    <name type="scientific">Dichomitus squalens (strain LYAD-421)</name>
    <name type="common">Western red white-rot fungus</name>
    <dbReference type="NCBI Taxonomy" id="732165"/>
    <lineage>
        <taxon>Eukaryota</taxon>
        <taxon>Fungi</taxon>
        <taxon>Dikarya</taxon>
        <taxon>Basidiomycota</taxon>
        <taxon>Agaricomycotina</taxon>
        <taxon>Agaricomycetes</taxon>
        <taxon>Polyporales</taxon>
        <taxon>Polyporaceae</taxon>
        <taxon>Dichomitus</taxon>
    </lineage>
</organism>
<protein>
    <submittedName>
        <fullName evidence="1">Uncharacterized protein</fullName>
    </submittedName>
</protein>
<dbReference type="HOGENOM" id="CLU_082157_0_0_1"/>
<dbReference type="KEGG" id="dsq:DICSQDRAFT_68403"/>
<evidence type="ECO:0000313" key="1">
    <source>
        <dbReference type="EMBL" id="EJF57825.1"/>
    </source>
</evidence>
<dbReference type="OMA" id="CETIGVW"/>
<sequence>MVPGGEVEVHVKDSSKGAEEVGHEFQATVGGDVRRNSVLGDDVLEEQFCELWGVERIVCQNEDGLFGELVDDNQNVCETIGVWQLLDEVHGDGVSRALRNRKLLECSVREVTGSLGLRAGGTGLAIVPDKESESGPGVFPEDQDLSLVLAPATGGRVVVVGPEDSEVKVVGVRYVDSAIEPEEPFFIFGPTGVAFGGRLNGCGEFGG</sequence>
<gene>
    <name evidence="1" type="ORF">DICSQDRAFT_68403</name>
</gene>
<evidence type="ECO:0000313" key="2">
    <source>
        <dbReference type="Proteomes" id="UP000053319"/>
    </source>
</evidence>
<proteinExistence type="predicted"/>
<accession>R7SQ04</accession>